<feature type="domain" description="Reverse transcriptase" evidence="1">
    <location>
        <begin position="515"/>
        <end position="771"/>
    </location>
</feature>
<reference evidence="2" key="1">
    <citation type="submission" date="2015-11" db="EMBL/GenBank/DDBJ databases">
        <title>De novo transcriptome assembly of four potential Pierce s Disease insect vectors from Arizona vineyards.</title>
        <authorList>
            <person name="Tassone E.E."/>
        </authorList>
    </citation>
    <scope>NUCLEOTIDE SEQUENCE</scope>
</reference>
<sequence>MATFKLRKCLDPGKTMMNSVSTECLSLFKFYHQNVQCLTNKNMLIEKVTMDLNLDVLCLSEHWLSSEELNEYSNIGNLSLAYGYCRSTKIHGGVAIYSRFSPTQYKVIDRINSLSTELECELACIELVELNLVLVAVYISPNGRYDSFMDIMEKVLSYINQKKGNAIICGDFNLLFSLQGQDRSAMNFVNLCSMYGLRITITDPTRHNNCLDNVFTSFGDQLNVSLRNFHISDHLGQLFVLNNVELVSNVNSNTCPVFKNVPNINDKTVNLFKYLLSRENWSEVFTAESTDESFNIFVNSFKYYYDISFTKRIRVNPRNTKKPNKPTGGTQWYTPELGEIKNRLDFLYPLAKNDPQNCNFFRTSYNRLKACYRIKIREAKKMSNMIKIKSSENQTKSLWNIVNKTKKGSSSTYKSDDSVFSPDEFNKFFVNVTKEIKQTLTSQNTTHCALDFLARRDIPENITCFSFNDISENDVLNVVKQLSNKSSKDHFGLSNRLIKDTICCYITPLTALINKCMSQGEFPNILKVTKVIPVFKKGKKDQLNNFRPIAIVPVLSKVIEIIIGKQLMHYMESNKLICSSQFGFRKGLSTTNALIKLVEQILGCFEDKELAAVTFCDLSKAFDCVSHELLVNKLQYYKIEGSALKIFQSYLKNRKQYVVYNDKESSSLDVNCGVPQGSVLGPILFIIMINDLSESVPADVVLYADDTTIINKQPSSSLALAQAKLNQNLIQNWLTANELVLNTNKTVTTFFGLKEKPEQLSENPTFLGLTLDPTLCWHQHIIGLKIKLSRSMYALKRLCGELDQNGIRTAYFGIFQAHIAYGLIVWGGASHAEEVFILQKKAIRIIAGAGRLDHCRDIFVHLRILTLPCLYIMQCLLYLRNNEDRTVLRNEIHSYNTRNSHLINLPPHRLSKSEKNPLYIASRFMNKLPVKMKILKDCSFKLKLHNFLLNNAFYSISEFLLSQWTDDDFF</sequence>
<dbReference type="Gene3D" id="3.60.10.10">
    <property type="entry name" value="Endonuclease/exonuclease/phosphatase"/>
    <property type="match status" value="1"/>
</dbReference>
<evidence type="ECO:0000313" key="2">
    <source>
        <dbReference type="EMBL" id="JAT10986.1"/>
    </source>
</evidence>
<name>A0A1B6KHQ6_9HEMI</name>
<proteinExistence type="predicted"/>
<dbReference type="InterPro" id="IPR000477">
    <property type="entry name" value="RT_dom"/>
</dbReference>
<dbReference type="InterPro" id="IPR036691">
    <property type="entry name" value="Endo/exonu/phosph_ase_sf"/>
</dbReference>
<dbReference type="SUPFAM" id="SSF56219">
    <property type="entry name" value="DNase I-like"/>
    <property type="match status" value="1"/>
</dbReference>
<dbReference type="PANTHER" id="PTHR33332">
    <property type="entry name" value="REVERSE TRANSCRIPTASE DOMAIN-CONTAINING PROTEIN"/>
    <property type="match status" value="1"/>
</dbReference>
<dbReference type="AlphaFoldDB" id="A0A1B6KHQ6"/>
<evidence type="ECO:0000259" key="1">
    <source>
        <dbReference type="PROSITE" id="PS50878"/>
    </source>
</evidence>
<dbReference type="EMBL" id="GEBQ01028991">
    <property type="protein sequence ID" value="JAT10986.1"/>
    <property type="molecule type" value="Transcribed_RNA"/>
</dbReference>
<dbReference type="CDD" id="cd01650">
    <property type="entry name" value="RT_nLTR_like"/>
    <property type="match status" value="1"/>
</dbReference>
<dbReference type="SUPFAM" id="SSF56672">
    <property type="entry name" value="DNA/RNA polymerases"/>
    <property type="match status" value="1"/>
</dbReference>
<dbReference type="Pfam" id="PF03372">
    <property type="entry name" value="Exo_endo_phos"/>
    <property type="match status" value="1"/>
</dbReference>
<dbReference type="GO" id="GO:0003824">
    <property type="term" value="F:catalytic activity"/>
    <property type="evidence" value="ECO:0007669"/>
    <property type="project" value="InterPro"/>
</dbReference>
<protein>
    <recommendedName>
        <fullName evidence="1">Reverse transcriptase domain-containing protein</fullName>
    </recommendedName>
</protein>
<organism evidence="2">
    <name type="scientific">Graphocephala atropunctata</name>
    <dbReference type="NCBI Taxonomy" id="36148"/>
    <lineage>
        <taxon>Eukaryota</taxon>
        <taxon>Metazoa</taxon>
        <taxon>Ecdysozoa</taxon>
        <taxon>Arthropoda</taxon>
        <taxon>Hexapoda</taxon>
        <taxon>Insecta</taxon>
        <taxon>Pterygota</taxon>
        <taxon>Neoptera</taxon>
        <taxon>Paraneoptera</taxon>
        <taxon>Hemiptera</taxon>
        <taxon>Auchenorrhyncha</taxon>
        <taxon>Membracoidea</taxon>
        <taxon>Cicadellidae</taxon>
        <taxon>Cicadellinae</taxon>
        <taxon>Cicadellini</taxon>
        <taxon>Graphocephala</taxon>
    </lineage>
</organism>
<dbReference type="GO" id="GO:0071897">
    <property type="term" value="P:DNA biosynthetic process"/>
    <property type="evidence" value="ECO:0007669"/>
    <property type="project" value="UniProtKB-ARBA"/>
</dbReference>
<dbReference type="Pfam" id="PF00078">
    <property type="entry name" value="RVT_1"/>
    <property type="match status" value="1"/>
</dbReference>
<gene>
    <name evidence="2" type="ORF">g.45655</name>
</gene>
<dbReference type="InterPro" id="IPR005135">
    <property type="entry name" value="Endo/exonuclease/phosphatase"/>
</dbReference>
<dbReference type="InterPro" id="IPR043502">
    <property type="entry name" value="DNA/RNA_pol_sf"/>
</dbReference>
<accession>A0A1B6KHQ6</accession>
<dbReference type="PROSITE" id="PS50878">
    <property type="entry name" value="RT_POL"/>
    <property type="match status" value="1"/>
</dbReference>